<dbReference type="Pfam" id="PF13051">
    <property type="entry name" value="DUF3912"/>
    <property type="match status" value="1"/>
</dbReference>
<sequence length="80" mass="8650">MSAVKKASAPAPTAVPSLIGRCVFIKRGPYQGHTAKVQKQLDSATYQVTLLSAATVSQITIRRDDVMMGKRGHGQRRVRG</sequence>
<gene>
    <name evidence="1" type="ORF">J0A66_04310</name>
</gene>
<dbReference type="EMBL" id="JAFKCV010000002">
    <property type="protein sequence ID" value="MBN7824444.1"/>
    <property type="molecule type" value="Genomic_DNA"/>
</dbReference>
<proteinExistence type="predicted"/>
<dbReference type="AlphaFoldDB" id="A0A939IPX5"/>
<comment type="caution">
    <text evidence="1">The sequence shown here is derived from an EMBL/GenBank/DDBJ whole genome shotgun (WGS) entry which is preliminary data.</text>
</comment>
<dbReference type="RefSeq" id="WP_206572559.1">
    <property type="nucleotide sequence ID" value="NZ_JAFKCV010000002.1"/>
</dbReference>
<protein>
    <submittedName>
        <fullName evidence="1">DUF3912 family protein</fullName>
    </submittedName>
</protein>
<organism evidence="1 2">
    <name type="scientific">Bowmanella dokdonensis</name>
    <dbReference type="NCBI Taxonomy" id="751969"/>
    <lineage>
        <taxon>Bacteria</taxon>
        <taxon>Pseudomonadati</taxon>
        <taxon>Pseudomonadota</taxon>
        <taxon>Gammaproteobacteria</taxon>
        <taxon>Alteromonadales</taxon>
        <taxon>Alteromonadaceae</taxon>
        <taxon>Bowmanella</taxon>
    </lineage>
</organism>
<evidence type="ECO:0000313" key="1">
    <source>
        <dbReference type="EMBL" id="MBN7824444.1"/>
    </source>
</evidence>
<keyword evidence="2" id="KW-1185">Reference proteome</keyword>
<dbReference type="Proteomes" id="UP000664654">
    <property type="component" value="Unassembled WGS sequence"/>
</dbReference>
<name>A0A939IPX5_9ALTE</name>
<reference evidence="1" key="1">
    <citation type="submission" date="2021-03" db="EMBL/GenBank/DDBJ databases">
        <title>novel species isolated from a fishpond in China.</title>
        <authorList>
            <person name="Lu H."/>
            <person name="Cai Z."/>
        </authorList>
    </citation>
    <scope>NUCLEOTIDE SEQUENCE</scope>
    <source>
        <strain evidence="1">JCM 30855</strain>
    </source>
</reference>
<accession>A0A939IPX5</accession>
<evidence type="ECO:0000313" key="2">
    <source>
        <dbReference type="Proteomes" id="UP000664654"/>
    </source>
</evidence>
<dbReference type="InterPro" id="IPR025023">
    <property type="entry name" value="DUF3912"/>
</dbReference>